<evidence type="ECO:0000313" key="3">
    <source>
        <dbReference type="Proteomes" id="UP001230496"/>
    </source>
</evidence>
<name>A0AA49JGQ3_9BACT</name>
<evidence type="ECO:0000313" key="2">
    <source>
        <dbReference type="EMBL" id="WKK75330.2"/>
    </source>
</evidence>
<sequence length="160" mass="18302">MEDVNYLSLIGDILAIISLILAMYFYYGARTKEIDELKKIVNDQAKADFDKLKKELSEIKTSIGHLNSETFDLLKNQVSFMQEQVGQVGQKTTTKPDVEILDTIMKHKVITVESLCMTFNNIERFIVVKYVEEFESRGTVTFDGSVIKFADKKVSKEEES</sequence>
<dbReference type="RefSeq" id="WP_308351415.1">
    <property type="nucleotide sequence ID" value="NZ_CP129971.1"/>
</dbReference>
<keyword evidence="1" id="KW-0472">Membrane</keyword>
<dbReference type="Proteomes" id="UP001230496">
    <property type="component" value="Chromosome"/>
</dbReference>
<evidence type="ECO:0000256" key="1">
    <source>
        <dbReference type="SAM" id="Phobius"/>
    </source>
</evidence>
<accession>A0AA49JGQ3</accession>
<protein>
    <submittedName>
        <fullName evidence="2">Uncharacterized protein</fullName>
    </submittedName>
</protein>
<feature type="transmembrane region" description="Helical" evidence="1">
    <location>
        <begin position="6"/>
        <end position="29"/>
    </location>
</feature>
<proteinExistence type="predicted"/>
<dbReference type="EMBL" id="CP129971">
    <property type="protein sequence ID" value="WKK75330.2"/>
    <property type="molecule type" value="Genomic_DNA"/>
</dbReference>
<reference evidence="2 3" key="1">
    <citation type="submission" date="2023-08" db="EMBL/GenBank/DDBJ databases">
        <title>Comparative genomics and taxonomic characterization of three novel marine species of genus Marivirga.</title>
        <authorList>
            <person name="Muhammad N."/>
            <person name="Kim S.-G."/>
        </authorList>
    </citation>
    <scope>NUCLEOTIDE SEQUENCE [LARGE SCALE GENOMIC DNA]</scope>
    <source>
        <strain evidence="2 3">BDSF4-3</strain>
    </source>
</reference>
<dbReference type="AlphaFoldDB" id="A0AA49JGQ3"/>
<dbReference type="KEGG" id="msaa:QYS49_27815"/>
<keyword evidence="1" id="KW-1133">Transmembrane helix</keyword>
<gene>
    <name evidence="2" type="ORF">QYS49_27815</name>
</gene>
<keyword evidence="3" id="KW-1185">Reference proteome</keyword>
<organism evidence="2 3">
    <name type="scientific">Marivirga salinarum</name>
    <dbReference type="NCBI Taxonomy" id="3059078"/>
    <lineage>
        <taxon>Bacteria</taxon>
        <taxon>Pseudomonadati</taxon>
        <taxon>Bacteroidota</taxon>
        <taxon>Cytophagia</taxon>
        <taxon>Cytophagales</taxon>
        <taxon>Marivirgaceae</taxon>
        <taxon>Marivirga</taxon>
    </lineage>
</organism>
<keyword evidence="1" id="KW-0812">Transmembrane</keyword>